<feature type="compositionally biased region" description="Polar residues" evidence="10">
    <location>
        <begin position="171"/>
        <end position="183"/>
    </location>
</feature>
<gene>
    <name evidence="12" type="ORF">MNOR_LOCUS29186</name>
</gene>
<dbReference type="PROSITE" id="PS50157">
    <property type="entry name" value="ZINC_FINGER_C2H2_2"/>
    <property type="match status" value="2"/>
</dbReference>
<dbReference type="InterPro" id="IPR013087">
    <property type="entry name" value="Znf_C2H2_type"/>
</dbReference>
<evidence type="ECO:0000256" key="9">
    <source>
        <dbReference type="PROSITE-ProRule" id="PRU00042"/>
    </source>
</evidence>
<dbReference type="SMART" id="SM00355">
    <property type="entry name" value="ZnF_C2H2"/>
    <property type="match status" value="2"/>
</dbReference>
<protein>
    <recommendedName>
        <fullName evidence="11">C2H2-type domain-containing protein</fullName>
    </recommendedName>
</protein>
<evidence type="ECO:0000256" key="3">
    <source>
        <dbReference type="ARBA" id="ARBA00022737"/>
    </source>
</evidence>
<dbReference type="InterPro" id="IPR050717">
    <property type="entry name" value="C2H2-ZF_Transcription_Reg"/>
</dbReference>
<evidence type="ECO:0000256" key="8">
    <source>
        <dbReference type="ARBA" id="ARBA00023242"/>
    </source>
</evidence>
<dbReference type="GO" id="GO:0005634">
    <property type="term" value="C:nucleus"/>
    <property type="evidence" value="ECO:0007669"/>
    <property type="project" value="UniProtKB-SubCell"/>
</dbReference>
<dbReference type="GO" id="GO:0008270">
    <property type="term" value="F:zinc ion binding"/>
    <property type="evidence" value="ECO:0007669"/>
    <property type="project" value="UniProtKB-KW"/>
</dbReference>
<evidence type="ECO:0000256" key="7">
    <source>
        <dbReference type="ARBA" id="ARBA00023163"/>
    </source>
</evidence>
<name>A0AAV2RX52_MEGNR</name>
<accession>A0AAV2RX52</accession>
<dbReference type="FunFam" id="3.30.160.60:FF:000958">
    <property type="entry name" value="Odd skipped"/>
    <property type="match status" value="1"/>
</dbReference>
<evidence type="ECO:0000259" key="11">
    <source>
        <dbReference type="PROSITE" id="PS50157"/>
    </source>
</evidence>
<keyword evidence="2" id="KW-0479">Metal-binding</keyword>
<evidence type="ECO:0000256" key="5">
    <source>
        <dbReference type="ARBA" id="ARBA00022833"/>
    </source>
</evidence>
<dbReference type="PANTHER" id="PTHR14196:SF0">
    <property type="entry name" value="PROTEIN BOWEL"/>
    <property type="match status" value="1"/>
</dbReference>
<keyword evidence="5" id="KW-0862">Zinc</keyword>
<dbReference type="PROSITE" id="PS00028">
    <property type="entry name" value="ZINC_FINGER_C2H2_1"/>
    <property type="match status" value="2"/>
</dbReference>
<evidence type="ECO:0000256" key="2">
    <source>
        <dbReference type="ARBA" id="ARBA00022723"/>
    </source>
</evidence>
<dbReference type="GO" id="GO:0000981">
    <property type="term" value="F:DNA-binding transcription factor activity, RNA polymerase II-specific"/>
    <property type="evidence" value="ECO:0007669"/>
    <property type="project" value="TreeGrafter"/>
</dbReference>
<dbReference type="Proteomes" id="UP001497623">
    <property type="component" value="Unassembled WGS sequence"/>
</dbReference>
<keyword evidence="4 9" id="KW-0863">Zinc-finger</keyword>
<keyword evidence="3" id="KW-0677">Repeat</keyword>
<comment type="caution">
    <text evidence="12">The sequence shown here is derived from an EMBL/GenBank/DDBJ whole genome shotgun (WGS) entry which is preliminary data.</text>
</comment>
<comment type="subcellular location">
    <subcellularLocation>
        <location evidence="1">Nucleus</location>
    </subcellularLocation>
</comment>
<sequence>MTTSDEKDFILYMTPNIYKFSFTCHKNKTKISVYNTSEPTFVIGEREEVLIKKGLFGFCFVKCAIIEIAKKSETCLFITNSCSWTTRRRPKVPLPRALVLTHDCLYCQREFTKSYNLLIHERTHTDERPFPCDVCGKAFRRQDHLRDHKYIHSKDKPFKPSTTKIPAPQPRWSSTMKTTQTKPLARSYTTNSVAENIMKIYDLAHRASQIAIAGPKDLQKIVRLDIQPAPKQFNLPASPNRIRFGHRITNYNYITANFCPKSENLSALKAFIFDMRDWFFVSSHSQIMFLHDLVNLINYFPYRKAYILYQIIFLLFQQLYFCLDLYTWSPLGETPPQPPPPPCEHWSKPLSGDAMGTWSSLNKRVLLAYLRSSFDTSSSDHAHSI</sequence>
<evidence type="ECO:0000313" key="12">
    <source>
        <dbReference type="EMBL" id="CAL4142767.1"/>
    </source>
</evidence>
<keyword evidence="7" id="KW-0804">Transcription</keyword>
<evidence type="ECO:0000256" key="10">
    <source>
        <dbReference type="SAM" id="MobiDB-lite"/>
    </source>
</evidence>
<keyword evidence="13" id="KW-1185">Reference proteome</keyword>
<dbReference type="EMBL" id="CAXKWB010033377">
    <property type="protein sequence ID" value="CAL4142767.1"/>
    <property type="molecule type" value="Genomic_DNA"/>
</dbReference>
<dbReference type="Gene3D" id="3.30.160.60">
    <property type="entry name" value="Classic Zinc Finger"/>
    <property type="match status" value="2"/>
</dbReference>
<dbReference type="PANTHER" id="PTHR14196">
    <property type="entry name" value="ODD-SKIPPED - RELATED"/>
    <property type="match status" value="1"/>
</dbReference>
<evidence type="ECO:0000313" key="13">
    <source>
        <dbReference type="Proteomes" id="UP001497623"/>
    </source>
</evidence>
<organism evidence="12 13">
    <name type="scientific">Meganyctiphanes norvegica</name>
    <name type="common">Northern krill</name>
    <name type="synonym">Thysanopoda norvegica</name>
    <dbReference type="NCBI Taxonomy" id="48144"/>
    <lineage>
        <taxon>Eukaryota</taxon>
        <taxon>Metazoa</taxon>
        <taxon>Ecdysozoa</taxon>
        <taxon>Arthropoda</taxon>
        <taxon>Crustacea</taxon>
        <taxon>Multicrustacea</taxon>
        <taxon>Malacostraca</taxon>
        <taxon>Eumalacostraca</taxon>
        <taxon>Eucarida</taxon>
        <taxon>Euphausiacea</taxon>
        <taxon>Euphausiidae</taxon>
        <taxon>Meganyctiphanes</taxon>
    </lineage>
</organism>
<evidence type="ECO:0000256" key="6">
    <source>
        <dbReference type="ARBA" id="ARBA00023015"/>
    </source>
</evidence>
<dbReference type="Pfam" id="PF00096">
    <property type="entry name" value="zf-C2H2"/>
    <property type="match status" value="2"/>
</dbReference>
<evidence type="ECO:0000256" key="4">
    <source>
        <dbReference type="ARBA" id="ARBA00022771"/>
    </source>
</evidence>
<dbReference type="SUPFAM" id="SSF57667">
    <property type="entry name" value="beta-beta-alpha zinc fingers"/>
    <property type="match status" value="1"/>
</dbReference>
<keyword evidence="6" id="KW-0805">Transcription regulation</keyword>
<proteinExistence type="predicted"/>
<dbReference type="InterPro" id="IPR036236">
    <property type="entry name" value="Znf_C2H2_sf"/>
</dbReference>
<evidence type="ECO:0000256" key="1">
    <source>
        <dbReference type="ARBA" id="ARBA00004123"/>
    </source>
</evidence>
<feature type="non-terminal residue" evidence="12">
    <location>
        <position position="385"/>
    </location>
</feature>
<dbReference type="GO" id="GO:0000977">
    <property type="term" value="F:RNA polymerase II transcription regulatory region sequence-specific DNA binding"/>
    <property type="evidence" value="ECO:0007669"/>
    <property type="project" value="TreeGrafter"/>
</dbReference>
<reference evidence="12 13" key="1">
    <citation type="submission" date="2024-05" db="EMBL/GenBank/DDBJ databases">
        <authorList>
            <person name="Wallberg A."/>
        </authorList>
    </citation>
    <scope>NUCLEOTIDE SEQUENCE [LARGE SCALE GENOMIC DNA]</scope>
</reference>
<feature type="domain" description="C2H2-type" evidence="11">
    <location>
        <begin position="102"/>
        <end position="129"/>
    </location>
</feature>
<keyword evidence="8" id="KW-0539">Nucleus</keyword>
<feature type="domain" description="C2H2-type" evidence="11">
    <location>
        <begin position="130"/>
        <end position="157"/>
    </location>
</feature>
<feature type="region of interest" description="Disordered" evidence="10">
    <location>
        <begin position="156"/>
        <end position="183"/>
    </location>
</feature>
<dbReference type="AlphaFoldDB" id="A0AAV2RX52"/>